<comment type="caution">
    <text evidence="1">The sequence shown here is derived from an EMBL/GenBank/DDBJ whole genome shotgun (WGS) entry which is preliminary data.</text>
</comment>
<keyword evidence="2" id="KW-1185">Reference proteome</keyword>
<protein>
    <submittedName>
        <fullName evidence="1">Uncharacterized protein</fullName>
    </submittedName>
</protein>
<sequence>MDRGSLVLKRSCCKQVMTDAQAFWQRHPSQMSEQMPCSPSAVRHTRQYQVTPFFTPLQHKTNIQRILDELIAPFDPGMIEWAGVGKYTEGDRGCFDRSDDRPRRLGMRGPVCLG</sequence>
<dbReference type="AlphaFoldDB" id="A0A3N0XWH4"/>
<gene>
    <name evidence="1" type="ORF">DPX16_1280</name>
</gene>
<evidence type="ECO:0000313" key="2">
    <source>
        <dbReference type="Proteomes" id="UP000281406"/>
    </source>
</evidence>
<reference evidence="1 2" key="1">
    <citation type="submission" date="2018-10" db="EMBL/GenBank/DDBJ databases">
        <title>Genome assembly for a Yunnan-Guizhou Plateau 3E fish, Anabarilius grahami (Regan), and its evolutionary and genetic applications.</title>
        <authorList>
            <person name="Jiang W."/>
        </authorList>
    </citation>
    <scope>NUCLEOTIDE SEQUENCE [LARGE SCALE GENOMIC DNA]</scope>
    <source>
        <strain evidence="1">AG-KIZ</strain>
        <tissue evidence="1">Muscle</tissue>
    </source>
</reference>
<dbReference type="EMBL" id="RJVU01058442">
    <property type="protein sequence ID" value="ROK01967.1"/>
    <property type="molecule type" value="Genomic_DNA"/>
</dbReference>
<dbReference type="Proteomes" id="UP000281406">
    <property type="component" value="Unassembled WGS sequence"/>
</dbReference>
<name>A0A3N0XWH4_ANAGA</name>
<proteinExistence type="predicted"/>
<accession>A0A3N0XWH4</accession>
<organism evidence="1 2">
    <name type="scientific">Anabarilius grahami</name>
    <name type="common">Kanglang fish</name>
    <name type="synonym">Barilius grahami</name>
    <dbReference type="NCBI Taxonomy" id="495550"/>
    <lineage>
        <taxon>Eukaryota</taxon>
        <taxon>Metazoa</taxon>
        <taxon>Chordata</taxon>
        <taxon>Craniata</taxon>
        <taxon>Vertebrata</taxon>
        <taxon>Euteleostomi</taxon>
        <taxon>Actinopterygii</taxon>
        <taxon>Neopterygii</taxon>
        <taxon>Teleostei</taxon>
        <taxon>Ostariophysi</taxon>
        <taxon>Cypriniformes</taxon>
        <taxon>Xenocyprididae</taxon>
        <taxon>Xenocypridinae</taxon>
        <taxon>Xenocypridinae incertae sedis</taxon>
        <taxon>Anabarilius</taxon>
    </lineage>
</organism>
<evidence type="ECO:0000313" key="1">
    <source>
        <dbReference type="EMBL" id="ROK01967.1"/>
    </source>
</evidence>